<evidence type="ECO:0000256" key="3">
    <source>
        <dbReference type="ARBA" id="ARBA00014974"/>
    </source>
</evidence>
<evidence type="ECO:0000256" key="4">
    <source>
        <dbReference type="ARBA" id="ARBA00031123"/>
    </source>
</evidence>
<evidence type="ECO:0000313" key="6">
    <source>
        <dbReference type="Proteomes" id="UP000887540"/>
    </source>
</evidence>
<keyword evidence="6" id="KW-1185">Reference proteome</keyword>
<dbReference type="PANTHER" id="PTHR12862">
    <property type="entry name" value="BADF TYPE ATPASE DOMAIN-CONTAINING PROTEIN"/>
    <property type="match status" value="1"/>
</dbReference>
<dbReference type="PANTHER" id="PTHR12862:SF0">
    <property type="entry name" value="N-ACETYL-D-GLUCOSAMINE KINASE"/>
    <property type="match status" value="1"/>
</dbReference>
<feature type="domain" description="ATPase BadF/BadG/BcrA/BcrD type" evidence="5">
    <location>
        <begin position="99"/>
        <end position="399"/>
    </location>
</feature>
<organism evidence="6 7">
    <name type="scientific">Acrobeloides nanus</name>
    <dbReference type="NCBI Taxonomy" id="290746"/>
    <lineage>
        <taxon>Eukaryota</taxon>
        <taxon>Metazoa</taxon>
        <taxon>Ecdysozoa</taxon>
        <taxon>Nematoda</taxon>
        <taxon>Chromadorea</taxon>
        <taxon>Rhabditida</taxon>
        <taxon>Tylenchina</taxon>
        <taxon>Cephalobomorpha</taxon>
        <taxon>Cephaloboidea</taxon>
        <taxon>Cephalobidae</taxon>
        <taxon>Acrobeloides</taxon>
    </lineage>
</organism>
<sequence>IFFDTSVFVDLLKCASIILKKFPSAVFYFAYHLRDADWSIETLLELNELSCCHIRRVETEKHSIHLGKIMLDKFVICSFLNSKFLVNKAANGNSYYFAGIEGGATKSQLVIINALAEKLGHWEGPGLNILIKGVEHAGDQIAKWMRVALKEINVNLPIVALGMGLSGAEDDVFNQKFMEYLNRQHHDIAAHFHLTTDSIISIASAFDQGGVTIIAGTGSTCRLLKADGSIYGVGGWGHLIGDGGSGIWVAFKAIRTLYNHEDGLEPAKYPIDKLRAVILKHFNITDKLQLMYLLHEKFNKSYIASLCLEISKEAANDQLCASIFYEAGVILAQHLVAISRHFDEEMFKNVLVLTIGSVFKSWHLLKRGFEESVRKCSQMRKISLYTHNGTPAVGAAVLAAKKAGFSMKIPKQNAQLYDTIEIS</sequence>
<name>A0A914C1G7_9BILA</name>
<evidence type="ECO:0000256" key="2">
    <source>
        <dbReference type="ARBA" id="ARBA00012122"/>
    </source>
</evidence>
<comment type="similarity">
    <text evidence="1">Belongs to the eukaryotic-type N-acetylglucosamine kinase family.</text>
</comment>
<protein>
    <recommendedName>
        <fullName evidence="3">N-acetyl-D-glucosamine kinase</fullName>
        <ecNumber evidence="2">2.7.1.59</ecNumber>
    </recommendedName>
    <alternativeName>
        <fullName evidence="4">GlcNAc kinase</fullName>
    </alternativeName>
</protein>
<dbReference type="EC" id="2.7.1.59" evidence="2"/>
<dbReference type="InterPro" id="IPR039758">
    <property type="entry name" value="NAGK-like"/>
</dbReference>
<evidence type="ECO:0000256" key="1">
    <source>
        <dbReference type="ARBA" id="ARBA00006198"/>
    </source>
</evidence>
<dbReference type="GO" id="GO:0045127">
    <property type="term" value="F:N-acetylglucosamine kinase activity"/>
    <property type="evidence" value="ECO:0007669"/>
    <property type="project" value="UniProtKB-EC"/>
</dbReference>
<dbReference type="InterPro" id="IPR043129">
    <property type="entry name" value="ATPase_NBD"/>
</dbReference>
<accession>A0A914C1G7</accession>
<dbReference type="SUPFAM" id="SSF53067">
    <property type="entry name" value="Actin-like ATPase domain"/>
    <property type="match status" value="2"/>
</dbReference>
<reference evidence="7" key="1">
    <citation type="submission" date="2022-11" db="UniProtKB">
        <authorList>
            <consortium name="WormBaseParasite"/>
        </authorList>
    </citation>
    <scope>IDENTIFICATION</scope>
</reference>
<proteinExistence type="inferred from homology"/>
<dbReference type="InterPro" id="IPR002731">
    <property type="entry name" value="ATPase_BadF"/>
</dbReference>
<dbReference type="Proteomes" id="UP000887540">
    <property type="component" value="Unplaced"/>
</dbReference>
<evidence type="ECO:0000259" key="5">
    <source>
        <dbReference type="Pfam" id="PF01869"/>
    </source>
</evidence>
<dbReference type="Gene3D" id="3.30.420.40">
    <property type="match status" value="2"/>
</dbReference>
<dbReference type="Pfam" id="PF01869">
    <property type="entry name" value="BcrAD_BadFG"/>
    <property type="match status" value="1"/>
</dbReference>
<dbReference type="AlphaFoldDB" id="A0A914C1G7"/>
<dbReference type="WBParaSite" id="ACRNAN_Path_1501.g5848.t1">
    <property type="protein sequence ID" value="ACRNAN_Path_1501.g5848.t1"/>
    <property type="gene ID" value="ACRNAN_Path_1501.g5848"/>
</dbReference>
<evidence type="ECO:0000313" key="7">
    <source>
        <dbReference type="WBParaSite" id="ACRNAN_Path_1501.g5848.t1"/>
    </source>
</evidence>